<gene>
    <name evidence="5" type="ORF">PCOR1329_LOCUS33606</name>
</gene>
<protein>
    <submittedName>
        <fullName evidence="5">Uncharacterized protein</fullName>
    </submittedName>
</protein>
<dbReference type="InterPro" id="IPR013126">
    <property type="entry name" value="Hsp_70_fam"/>
</dbReference>
<dbReference type="InterPro" id="IPR043129">
    <property type="entry name" value="ATPase_NBD"/>
</dbReference>
<organism evidence="5 6">
    <name type="scientific">Prorocentrum cordatum</name>
    <dbReference type="NCBI Taxonomy" id="2364126"/>
    <lineage>
        <taxon>Eukaryota</taxon>
        <taxon>Sar</taxon>
        <taxon>Alveolata</taxon>
        <taxon>Dinophyceae</taxon>
        <taxon>Prorocentrales</taxon>
        <taxon>Prorocentraceae</taxon>
        <taxon>Prorocentrum</taxon>
    </lineage>
</organism>
<feature type="region of interest" description="Disordered" evidence="4">
    <location>
        <begin position="89"/>
        <end position="109"/>
    </location>
</feature>
<name>A0ABN9SXT3_9DINO</name>
<feature type="compositionally biased region" description="Basic residues" evidence="4">
    <location>
        <begin position="475"/>
        <end position="485"/>
    </location>
</feature>
<dbReference type="InterPro" id="IPR029044">
    <property type="entry name" value="Nucleotide-diphossugar_trans"/>
</dbReference>
<evidence type="ECO:0000256" key="2">
    <source>
        <dbReference type="ARBA" id="ARBA00022840"/>
    </source>
</evidence>
<dbReference type="EMBL" id="CAUYUJ010014149">
    <property type="protein sequence ID" value="CAK0837402.1"/>
    <property type="molecule type" value="Genomic_DNA"/>
</dbReference>
<evidence type="ECO:0000313" key="5">
    <source>
        <dbReference type="EMBL" id="CAK0837402.1"/>
    </source>
</evidence>
<feature type="region of interest" description="Disordered" evidence="4">
    <location>
        <begin position="714"/>
        <end position="738"/>
    </location>
</feature>
<feature type="region of interest" description="Disordered" evidence="4">
    <location>
        <begin position="1124"/>
        <end position="1158"/>
    </location>
</feature>
<feature type="compositionally biased region" description="Basic and acidic residues" evidence="4">
    <location>
        <begin position="452"/>
        <end position="474"/>
    </location>
</feature>
<evidence type="ECO:0000256" key="1">
    <source>
        <dbReference type="ARBA" id="ARBA00022741"/>
    </source>
</evidence>
<dbReference type="Gene3D" id="3.90.550.10">
    <property type="entry name" value="Spore Coat Polysaccharide Biosynthesis Protein SpsA, Chain A"/>
    <property type="match status" value="1"/>
</dbReference>
<dbReference type="SUPFAM" id="SSF53067">
    <property type="entry name" value="Actin-like ATPase domain"/>
    <property type="match status" value="1"/>
</dbReference>
<evidence type="ECO:0000256" key="4">
    <source>
        <dbReference type="SAM" id="MobiDB-lite"/>
    </source>
</evidence>
<sequence>MDADTYVFKSELRDVITSTSLLEGEIAMVRDMCKQKGDEEEFNSGVMLYEPSLSAFAGMLARIAERRSDLDNGDYGNILGGASSTWSTEIGSSSSLQGTPQGPPAVRRDGLSNVRAVSTKPFNCVDAGSGGRRLQQPSVLSLADPGMEQISAHTAENPTLGTSLFKHRDLKARHKELHSAMTAHHIPGLQGRPLPRNLRVPSTTSDQDACRYPDRINGTTTQQIRQMIIDSDQPDGPEIVLTSLRAAQADTIFETIMATNRKCTVLALTIEGRLLQEAPQTLLGRSYQNPTPLRRLLLTRGWDGGPSLSRLTDTEPGSRLRWNIADAGQTGQDTVEQARCLHAYHPDFKCYQQMSQVPIRTAASDTMAGAFGGSAYLRTESSEYRIFPATAARGGARRGNSQFSSLQPVAANAEEAIVVHSPAPSFQATGQNLHCATSTKWNVLLNDTSRDALDRRSSREGMDRRPSRATEGRRSSPRGARKKQRRAEEDSGLEDLFGSDEEDDPRCSSGTERPDSDDEELDATPAKHRHKGRAGRGRGGEPPDTTRKPRQLRRCASEDKWFSSCYRTLGGHQGLKRAQHLKVLECIDGRYLAAPLLSEASDNHLARLIFIFTGKGPQTRLASFATRTKREFRIQMRELFTLALERNLVKPPKEFDILDEKLVEAMANEKGWKDEWMFSGKNLEIHQSLGQLQAQQQANIEKVIQQALSAASGSAAEKKGKKEKKAKKQESGEGELVPISAAAERPADHAVLAAAAAGLPSGSAFLMAIDFGSQFFKVAVCAPGKPFEVVLNTHSKRKTPTAVSFYERVRTFGDDAVASAVKGAAKTPAFFPLQLGRNLTAVPEEELSWLPRRFYPFSLGVNESGSLRIDVGEEGYSVEEVAAHVLNFAKGLASTYLDASRPPAAAESTPMTSTTGGRRLYSRLAFNISHWKICLPIQRNIGYSKNESPWSNNASFTDSRQQSTGTHMDTFLILLMITLMFWPRSSASQANSDVGLVGVERRTVNASIKSCARHELWASRLKFTSLHAYFLDDQQVMVREDLQDFAKQRLINSVAIREGDSKMNQVLEKWRFALSPVAPCAVTLGIWELDIISSITFDTFKTSIYLDPFRHYLTMPGVLAAQTRSAAGSGGDGGQGLRDERRKGRIEGGTKEESKQIAEQIPDKQKTLFALMLKQILSQKGKEHTLGPPRVYAMGGPIKGLLTYGDSLGAQNDTDLATAWQECDGYSVEQKCELILFCRQDKVFQKERRRITFATRDAKFRQTLLACLSQVPQTTRKYGRAPASFMERGVQTFWEALQK</sequence>
<dbReference type="Proteomes" id="UP001189429">
    <property type="component" value="Unassembled WGS sequence"/>
</dbReference>
<reference evidence="5" key="1">
    <citation type="submission" date="2023-10" db="EMBL/GenBank/DDBJ databases">
        <authorList>
            <person name="Chen Y."/>
            <person name="Shah S."/>
            <person name="Dougan E. K."/>
            <person name="Thang M."/>
            <person name="Chan C."/>
        </authorList>
    </citation>
    <scope>NUCLEOTIDE SEQUENCE [LARGE SCALE GENOMIC DNA]</scope>
</reference>
<feature type="compositionally biased region" description="Basic and acidic residues" evidence="4">
    <location>
        <begin position="538"/>
        <end position="547"/>
    </location>
</feature>
<keyword evidence="6" id="KW-1185">Reference proteome</keyword>
<keyword evidence="1" id="KW-0547">Nucleotide-binding</keyword>
<dbReference type="Pfam" id="PF00012">
    <property type="entry name" value="HSP70"/>
    <property type="match status" value="1"/>
</dbReference>
<dbReference type="PANTHER" id="PTHR45639:SF3">
    <property type="entry name" value="HYPOXIA UP-REGULATED PROTEIN 1"/>
    <property type="match status" value="1"/>
</dbReference>
<proteinExistence type="predicted"/>
<feature type="compositionally biased region" description="Basic and acidic residues" evidence="4">
    <location>
        <begin position="1137"/>
        <end position="1158"/>
    </location>
</feature>
<dbReference type="PANTHER" id="PTHR45639">
    <property type="entry name" value="HSC70CB, ISOFORM G-RELATED"/>
    <property type="match status" value="1"/>
</dbReference>
<feature type="compositionally biased region" description="Acidic residues" evidence="4">
    <location>
        <begin position="490"/>
        <end position="504"/>
    </location>
</feature>
<accession>A0ABN9SXT3</accession>
<keyword evidence="2" id="KW-0067">ATP-binding</keyword>
<comment type="caution">
    <text evidence="5">The sequence shown here is derived from an EMBL/GenBank/DDBJ whole genome shotgun (WGS) entry which is preliminary data.</text>
</comment>
<evidence type="ECO:0000256" key="3">
    <source>
        <dbReference type="ARBA" id="ARBA00023186"/>
    </source>
</evidence>
<evidence type="ECO:0000313" key="6">
    <source>
        <dbReference type="Proteomes" id="UP001189429"/>
    </source>
</evidence>
<dbReference type="Gene3D" id="3.30.420.40">
    <property type="match status" value="1"/>
</dbReference>
<feature type="region of interest" description="Disordered" evidence="4">
    <location>
        <begin position="452"/>
        <end position="555"/>
    </location>
</feature>
<keyword evidence="3" id="KW-0143">Chaperone</keyword>
<feature type="compositionally biased region" description="Basic residues" evidence="4">
    <location>
        <begin position="526"/>
        <end position="536"/>
    </location>
</feature>